<dbReference type="NCBIfam" id="NF040560">
    <property type="entry name" value="CAS_Csx15"/>
    <property type="match status" value="1"/>
</dbReference>
<protein>
    <submittedName>
        <fullName evidence="1">Uncharacterized protein</fullName>
    </submittedName>
</protein>
<sequence length="135" mass="15182">MIIINFTHPLTPEQQTQIAHLTGQPITAVHDTPSQFDNDQPFPPQINDMLDNVPLNAAQWQTVPLLINPPAYAPIALTLIAELHGRIGHFPTIIRIRPIADTSPTQYEVAEVLNLQKIREDGRKLRQSSIKNRQS</sequence>
<accession>A0A3B0UTF2</accession>
<reference evidence="1" key="1">
    <citation type="submission" date="2018-06" db="EMBL/GenBank/DDBJ databases">
        <authorList>
            <person name="Zhirakovskaya E."/>
        </authorList>
    </citation>
    <scope>NUCLEOTIDE SEQUENCE</scope>
</reference>
<dbReference type="CDD" id="cd09766">
    <property type="entry name" value="Csx15_I-U"/>
    <property type="match status" value="1"/>
</dbReference>
<name>A0A3B0UTF2_9ZZZZ</name>
<proteinExistence type="predicted"/>
<dbReference type="EMBL" id="UOEU01000340">
    <property type="protein sequence ID" value="VAW32270.1"/>
    <property type="molecule type" value="Genomic_DNA"/>
</dbReference>
<gene>
    <name evidence="1" type="ORF">MNBD_CHLOROFLEXI01-4965</name>
</gene>
<dbReference type="AlphaFoldDB" id="A0A3B0UTF2"/>
<evidence type="ECO:0000313" key="1">
    <source>
        <dbReference type="EMBL" id="VAW32270.1"/>
    </source>
</evidence>
<organism evidence="1">
    <name type="scientific">hydrothermal vent metagenome</name>
    <dbReference type="NCBI Taxonomy" id="652676"/>
    <lineage>
        <taxon>unclassified sequences</taxon>
        <taxon>metagenomes</taxon>
        <taxon>ecological metagenomes</taxon>
    </lineage>
</organism>